<organism evidence="2 3">
    <name type="scientific">Candidatus Uhrbacteria bacterium GW2011_GWC1_41_20</name>
    <dbReference type="NCBI Taxonomy" id="1618983"/>
    <lineage>
        <taxon>Bacteria</taxon>
        <taxon>Candidatus Uhriibacteriota</taxon>
    </lineage>
</organism>
<accession>A0A0G0YH13</accession>
<dbReference type="PATRIC" id="fig|1618983.3.peg.217"/>
<evidence type="ECO:0000313" key="3">
    <source>
        <dbReference type="Proteomes" id="UP000033930"/>
    </source>
</evidence>
<evidence type="ECO:0000313" key="2">
    <source>
        <dbReference type="EMBL" id="KKR99622.1"/>
    </source>
</evidence>
<sequence>MKKALMILIPVIVAIIAIVGIVLINRAPKEVIVGGDVDEHGCIASAGYLWCEARQECIRIWETKCDDEQMKFEVPTIASDILMQTGIDLGEASDTTFQWLYGQEDEVLFTNVQALSYTLDPVLDEDYQKIRSYFMDAGFENDPYNAASGTVVGAEGFKRAITVCQLRYEINVPQDAVDEILLEDFDTYPKSLTLTCGLVDKVDLAIESVEYQLRKAIAEQVDVKVSQVAVEISQESDNSIRGIVTFDDVESVKDGIFYARKFDNTWDPILTQGNPIDCDIMQGYGYPESILEDCAGK</sequence>
<name>A0A0G0YH13_9BACT</name>
<comment type="caution">
    <text evidence="2">The sequence shown here is derived from an EMBL/GenBank/DDBJ whole genome shotgun (WGS) entry which is preliminary data.</text>
</comment>
<keyword evidence="1" id="KW-1133">Transmembrane helix</keyword>
<dbReference type="AlphaFoldDB" id="A0A0G0YH13"/>
<reference evidence="2 3" key="1">
    <citation type="journal article" date="2015" name="Nature">
        <title>rRNA introns, odd ribosomes, and small enigmatic genomes across a large radiation of phyla.</title>
        <authorList>
            <person name="Brown C.T."/>
            <person name="Hug L.A."/>
            <person name="Thomas B.C."/>
            <person name="Sharon I."/>
            <person name="Castelle C.J."/>
            <person name="Singh A."/>
            <person name="Wilkins M.J."/>
            <person name="Williams K.H."/>
            <person name="Banfield J.F."/>
        </authorList>
    </citation>
    <scope>NUCLEOTIDE SEQUENCE [LARGE SCALE GENOMIC DNA]</scope>
</reference>
<keyword evidence="1" id="KW-0812">Transmembrane</keyword>
<gene>
    <name evidence="2" type="ORF">UU50_C0004G0003</name>
</gene>
<dbReference type="EMBL" id="LCAW01000004">
    <property type="protein sequence ID" value="KKR99622.1"/>
    <property type="molecule type" value="Genomic_DNA"/>
</dbReference>
<dbReference type="Proteomes" id="UP000033930">
    <property type="component" value="Unassembled WGS sequence"/>
</dbReference>
<protein>
    <submittedName>
        <fullName evidence="2">Uncharacterized protein</fullName>
    </submittedName>
</protein>
<feature type="transmembrane region" description="Helical" evidence="1">
    <location>
        <begin position="7"/>
        <end position="24"/>
    </location>
</feature>
<evidence type="ECO:0000256" key="1">
    <source>
        <dbReference type="SAM" id="Phobius"/>
    </source>
</evidence>
<proteinExistence type="predicted"/>
<keyword evidence="1" id="KW-0472">Membrane</keyword>